<reference evidence="10" key="1">
    <citation type="submission" date="2021-01" db="UniProtKB">
        <authorList>
            <consortium name="EnsemblMetazoa"/>
        </authorList>
    </citation>
    <scope>IDENTIFICATION</scope>
</reference>
<evidence type="ECO:0000256" key="6">
    <source>
        <dbReference type="ARBA" id="ARBA00023056"/>
    </source>
</evidence>
<dbReference type="Gene3D" id="6.10.260.10">
    <property type="match status" value="1"/>
</dbReference>
<dbReference type="Gene3D" id="3.40.50.2000">
    <property type="entry name" value="Glycogen Phosphorylase B"/>
    <property type="match status" value="2"/>
</dbReference>
<comment type="pathway">
    <text evidence="1 8">Glycan biosynthesis; glycogen biosynthesis.</text>
</comment>
<evidence type="ECO:0000256" key="2">
    <source>
        <dbReference type="ARBA" id="ARBA00010686"/>
    </source>
</evidence>
<evidence type="ECO:0000256" key="4">
    <source>
        <dbReference type="ARBA" id="ARBA00022676"/>
    </source>
</evidence>
<dbReference type="PANTHER" id="PTHR10176">
    <property type="entry name" value="GLYCOGEN SYNTHASE"/>
    <property type="match status" value="1"/>
</dbReference>
<dbReference type="Proteomes" id="UP000594262">
    <property type="component" value="Unplaced"/>
</dbReference>
<evidence type="ECO:0000256" key="5">
    <source>
        <dbReference type="ARBA" id="ARBA00022679"/>
    </source>
</evidence>
<evidence type="ECO:0000256" key="9">
    <source>
        <dbReference type="SAM" id="MobiDB-lite"/>
    </source>
</evidence>
<evidence type="ECO:0000256" key="3">
    <source>
        <dbReference type="ARBA" id="ARBA00022553"/>
    </source>
</evidence>
<proteinExistence type="inferred from homology"/>
<name>A0A7M5XHA1_9CNID</name>
<dbReference type="RefSeq" id="XP_066931052.1">
    <property type="nucleotide sequence ID" value="XM_067074951.1"/>
</dbReference>
<dbReference type="InterPro" id="IPR008631">
    <property type="entry name" value="Glycogen_synth"/>
</dbReference>
<dbReference type="EC" id="2.4.1.11" evidence="8"/>
<dbReference type="SUPFAM" id="SSF53756">
    <property type="entry name" value="UDP-Glycosyltransferase/glycogen phosphorylase"/>
    <property type="match status" value="2"/>
</dbReference>
<evidence type="ECO:0000256" key="7">
    <source>
        <dbReference type="ARBA" id="ARBA00047345"/>
    </source>
</evidence>
<feature type="region of interest" description="Disordered" evidence="9">
    <location>
        <begin position="620"/>
        <end position="648"/>
    </location>
</feature>
<dbReference type="GO" id="GO:0005978">
    <property type="term" value="P:glycogen biosynthetic process"/>
    <property type="evidence" value="ECO:0007669"/>
    <property type="project" value="UniProtKB-UniPathway"/>
</dbReference>
<evidence type="ECO:0000256" key="1">
    <source>
        <dbReference type="ARBA" id="ARBA00004964"/>
    </source>
</evidence>
<evidence type="ECO:0000256" key="8">
    <source>
        <dbReference type="RuleBase" id="RU363104"/>
    </source>
</evidence>
<sequence length="672" mass="76878">MAQSHEPGSSDFGFVFEVAWEVVNKVGGIYTVIRTKAGVTAEELGGDYFLLGPYNHSQFQTEVEIVEPEYEIVKNVINSMRNDGIKVVYGRWLIDGNPKVILFDVDSGRNLLTSWREELWKSCKIGIPDGDSETLNTLIFGGLVAWFLGKFRHECDKEKLITAHFHEWMAGCGLVFCRTRHHDISTIFTTHATLLGRHLCAGSTDFYNNLDKFNIDKEAGDRKIYHRYCLERAATSIAHIFTTVSQITADEAEHLLGRKPDIVTPNGLNIVKYTALHEFQNLHAKSKEKIHDFVRGHFYGNLDFDLDKTLYFFTAGRYEFQNKGADVYLESLARLNYLLKASNSDVTVVAFLIFPAKTNNYNVEALRGQAHVKQLRTTVNELHDIIGKRIFDSAMSGRLPDTEELLKQTDLTALKRCLLATQNGRMAPVVTHNMIDDHLDPILNCVRKMQLFNLKTDRVKVIFYPEFLSRTNPLFPMDYEEFVRGCHLGVFPSYYEPWGYTPAECTVMGVPNVSTNLSGFGRFMAEHIDYPEFYGIYVIDRRFKNAKESIEQLSDHMNDFCNLSRRQRIILRNRTERLSELLDWKNLGVYYKRARAMAIKQTHPEKAPRLSLRTNQLNLRFPRPPSAPGSPALSRQVSDDEDEEDLEFRCAPDPEDAVVFRARSGSESSTTN</sequence>
<comment type="similarity">
    <text evidence="2 8">Belongs to the glycosyltransferase 3 family.</text>
</comment>
<dbReference type="Pfam" id="PF05693">
    <property type="entry name" value="Glycogen_syn"/>
    <property type="match status" value="1"/>
</dbReference>
<protein>
    <recommendedName>
        <fullName evidence="8">Glycogen [starch] synthase</fullName>
        <ecNumber evidence="8">2.4.1.11</ecNumber>
    </recommendedName>
</protein>
<keyword evidence="4 8" id="KW-0328">Glycosyltransferase</keyword>
<keyword evidence="3" id="KW-0597">Phosphoprotein</keyword>
<dbReference type="UniPathway" id="UPA00164"/>
<keyword evidence="11" id="KW-1185">Reference proteome</keyword>
<dbReference type="GO" id="GO:0004373">
    <property type="term" value="F:alpha-1,4-glucan glucosyltransferase (UDP-glucose donor) activity"/>
    <property type="evidence" value="ECO:0007669"/>
    <property type="project" value="UniProtKB-EC"/>
</dbReference>
<dbReference type="FunFam" id="3.40.50.2000:FF:000014">
    <property type="entry name" value="Glycogen [starch] synthase"/>
    <property type="match status" value="1"/>
</dbReference>
<evidence type="ECO:0000313" key="11">
    <source>
        <dbReference type="Proteomes" id="UP000594262"/>
    </source>
</evidence>
<dbReference type="EnsemblMetazoa" id="CLYHEMT022312.1">
    <property type="protein sequence ID" value="CLYHEMP022312.1"/>
    <property type="gene ID" value="CLYHEMG022312"/>
</dbReference>
<accession>A0A7M5XHA1</accession>
<keyword evidence="6 8" id="KW-0320">Glycogen biosynthesis</keyword>
<dbReference type="PANTHER" id="PTHR10176:SF3">
    <property type="entry name" value="GLYCOGEN [STARCH] SYNTHASE"/>
    <property type="match status" value="1"/>
</dbReference>
<organism evidence="10 11">
    <name type="scientific">Clytia hemisphaerica</name>
    <dbReference type="NCBI Taxonomy" id="252671"/>
    <lineage>
        <taxon>Eukaryota</taxon>
        <taxon>Metazoa</taxon>
        <taxon>Cnidaria</taxon>
        <taxon>Hydrozoa</taxon>
        <taxon>Hydroidolina</taxon>
        <taxon>Leptothecata</taxon>
        <taxon>Obeliida</taxon>
        <taxon>Clytiidae</taxon>
        <taxon>Clytia</taxon>
    </lineage>
</organism>
<dbReference type="GO" id="GO:0005737">
    <property type="term" value="C:cytoplasm"/>
    <property type="evidence" value="ECO:0007669"/>
    <property type="project" value="TreeGrafter"/>
</dbReference>
<dbReference type="OrthoDB" id="6335297at2759"/>
<keyword evidence="5 8" id="KW-0808">Transferase</keyword>
<dbReference type="GeneID" id="136818704"/>
<dbReference type="FunFam" id="3.40.50.2000:FF:000028">
    <property type="entry name" value="Glycogen [starch] synthase"/>
    <property type="match status" value="1"/>
</dbReference>
<comment type="function">
    <text evidence="8">Transfers the glycosyl residue from UDP-Glc to the non-reducing end of alpha-1,4-glucan.</text>
</comment>
<comment type="catalytic activity">
    <reaction evidence="7">
        <text>[(1-&gt;4)-alpha-D-glucosyl](n) + UDP-alpha-D-glucose = [(1-&gt;4)-alpha-D-glucosyl](n+1) + UDP + H(+)</text>
        <dbReference type="Rhea" id="RHEA:18549"/>
        <dbReference type="Rhea" id="RHEA-COMP:9584"/>
        <dbReference type="Rhea" id="RHEA-COMP:9587"/>
        <dbReference type="ChEBI" id="CHEBI:15378"/>
        <dbReference type="ChEBI" id="CHEBI:15444"/>
        <dbReference type="ChEBI" id="CHEBI:58223"/>
        <dbReference type="ChEBI" id="CHEBI:58885"/>
        <dbReference type="EC" id="2.4.1.11"/>
    </reaction>
    <physiologicalReaction direction="left-to-right" evidence="7">
        <dbReference type="Rhea" id="RHEA:18550"/>
    </physiologicalReaction>
</comment>
<dbReference type="AlphaFoldDB" id="A0A7M5XHA1"/>
<evidence type="ECO:0000313" key="10">
    <source>
        <dbReference type="EnsemblMetazoa" id="CLYHEMP022312.1"/>
    </source>
</evidence>